<keyword evidence="3 9" id="KW-0328">Glycosyltransferase</keyword>
<keyword evidence="4 9" id="KW-0808">Transferase</keyword>
<reference evidence="9 10" key="1">
    <citation type="submission" date="2021-04" db="EMBL/GenBank/DDBJ databases">
        <title>Whole genome sequence of Jiella sp. KSK16Y-1.</title>
        <authorList>
            <person name="Tuo L."/>
        </authorList>
    </citation>
    <scope>NUCLEOTIDE SEQUENCE [LARGE SCALE GENOMIC DNA]</scope>
    <source>
        <strain evidence="9 10">KSK16Y-1</strain>
    </source>
</reference>
<comment type="caution">
    <text evidence="9">The sequence shown here is derived from an EMBL/GenBank/DDBJ whole genome shotgun (WGS) entry which is preliminary data.</text>
</comment>
<dbReference type="EC" id="2.4.-.-" evidence="9"/>
<evidence type="ECO:0000256" key="5">
    <source>
        <dbReference type="ARBA" id="ARBA00022692"/>
    </source>
</evidence>
<name>A0ABS4BCE4_9HYPH</name>
<dbReference type="InterPro" id="IPR001675">
    <property type="entry name" value="Glyco_trans_29"/>
</dbReference>
<dbReference type="RefSeq" id="WP_209592821.1">
    <property type="nucleotide sequence ID" value="NZ_JAGJCF010000001.1"/>
</dbReference>
<evidence type="ECO:0000256" key="2">
    <source>
        <dbReference type="ARBA" id="ARBA00004308"/>
    </source>
</evidence>
<protein>
    <submittedName>
        <fullName evidence="9">Glycosyltransferase family 29 protein</fullName>
        <ecNumber evidence="9">2.4.-.-</ecNumber>
    </submittedName>
</protein>
<keyword evidence="6" id="KW-1133">Transmembrane helix</keyword>
<proteinExistence type="predicted"/>
<evidence type="ECO:0000313" key="10">
    <source>
        <dbReference type="Proteomes" id="UP000678276"/>
    </source>
</evidence>
<dbReference type="Pfam" id="PF00777">
    <property type="entry name" value="Glyco_transf_29"/>
    <property type="match status" value="1"/>
</dbReference>
<keyword evidence="5" id="KW-0812">Transmembrane</keyword>
<evidence type="ECO:0000256" key="3">
    <source>
        <dbReference type="ARBA" id="ARBA00022676"/>
    </source>
</evidence>
<comment type="subcellular location">
    <subcellularLocation>
        <location evidence="2">Endomembrane system</location>
    </subcellularLocation>
    <subcellularLocation>
        <location evidence="1">Membrane</location>
        <topology evidence="1">Single-pass membrane protein</topology>
    </subcellularLocation>
</comment>
<gene>
    <name evidence="9" type="ORF">J6595_02290</name>
</gene>
<evidence type="ECO:0000256" key="1">
    <source>
        <dbReference type="ARBA" id="ARBA00004167"/>
    </source>
</evidence>
<evidence type="ECO:0000256" key="7">
    <source>
        <dbReference type="ARBA" id="ARBA00023136"/>
    </source>
</evidence>
<organism evidence="9 10">
    <name type="scientific">Jiella mangrovi</name>
    <dbReference type="NCBI Taxonomy" id="2821407"/>
    <lineage>
        <taxon>Bacteria</taxon>
        <taxon>Pseudomonadati</taxon>
        <taxon>Pseudomonadota</taxon>
        <taxon>Alphaproteobacteria</taxon>
        <taxon>Hyphomicrobiales</taxon>
        <taxon>Aurantimonadaceae</taxon>
        <taxon>Jiella</taxon>
    </lineage>
</organism>
<dbReference type="Proteomes" id="UP000678276">
    <property type="component" value="Unassembled WGS sequence"/>
</dbReference>
<sequence length="209" mass="23112">MEPMKREATARICLVGNAPTREDHSREIDAAKVVIRINNTFGHGSVTGNRTTHLFLINCGGQMRAWLDDAAFRQMPALLQAEEVLLPIHPAKDDLIEPPLTRDERSAPDGRNYADEALATLTSMGKRAALVDVEHFLKASAILGYARPEREMSAPSTGLIALLWALDTFASPIAIYGFGFDGWSGHRWDREKAFFEAMHEAGRIRLGSV</sequence>
<dbReference type="EMBL" id="JAGJCF010000001">
    <property type="protein sequence ID" value="MBP0614418.1"/>
    <property type="molecule type" value="Genomic_DNA"/>
</dbReference>
<evidence type="ECO:0000256" key="4">
    <source>
        <dbReference type="ARBA" id="ARBA00022679"/>
    </source>
</evidence>
<dbReference type="GO" id="GO:0016757">
    <property type="term" value="F:glycosyltransferase activity"/>
    <property type="evidence" value="ECO:0007669"/>
    <property type="project" value="UniProtKB-KW"/>
</dbReference>
<keyword evidence="8" id="KW-0325">Glycoprotein</keyword>
<accession>A0ABS4BCE4</accession>
<keyword evidence="7" id="KW-0472">Membrane</keyword>
<dbReference type="Gene3D" id="3.90.1480.20">
    <property type="entry name" value="Glycosyl transferase family 29"/>
    <property type="match status" value="1"/>
</dbReference>
<keyword evidence="10" id="KW-1185">Reference proteome</keyword>
<evidence type="ECO:0000256" key="8">
    <source>
        <dbReference type="ARBA" id="ARBA00023180"/>
    </source>
</evidence>
<dbReference type="InterPro" id="IPR038578">
    <property type="entry name" value="GT29-like_sf"/>
</dbReference>
<evidence type="ECO:0000256" key="6">
    <source>
        <dbReference type="ARBA" id="ARBA00022989"/>
    </source>
</evidence>
<evidence type="ECO:0000313" key="9">
    <source>
        <dbReference type="EMBL" id="MBP0614418.1"/>
    </source>
</evidence>